<proteinExistence type="inferred from homology"/>
<dbReference type="PANTHER" id="PTHR43531">
    <property type="entry name" value="PROTEIN ICFG"/>
    <property type="match status" value="1"/>
</dbReference>
<evidence type="ECO:0000256" key="9">
    <source>
        <dbReference type="SAM" id="MobiDB-lite"/>
    </source>
</evidence>
<evidence type="ECO:0008006" key="14">
    <source>
        <dbReference type="Google" id="ProtNLM"/>
    </source>
</evidence>
<dbReference type="SMART" id="SM00304">
    <property type="entry name" value="HAMP"/>
    <property type="match status" value="1"/>
</dbReference>
<name>A0A175R7Z1_9HYPH</name>
<dbReference type="GO" id="GO:0004888">
    <property type="term" value="F:transmembrane signaling receptor activity"/>
    <property type="evidence" value="ECO:0007669"/>
    <property type="project" value="InterPro"/>
</dbReference>
<dbReference type="PATRIC" id="fig|401562.3.peg.2030"/>
<comment type="subcellular location">
    <subcellularLocation>
        <location evidence="1">Cell membrane</location>
        <topology evidence="1">Multi-pass membrane protein</topology>
    </subcellularLocation>
</comment>
<feature type="compositionally biased region" description="Low complexity" evidence="9">
    <location>
        <begin position="522"/>
        <end position="537"/>
    </location>
</feature>
<dbReference type="Gene3D" id="1.10.287.950">
    <property type="entry name" value="Methyl-accepting chemotaxis protein"/>
    <property type="match status" value="1"/>
</dbReference>
<evidence type="ECO:0000256" key="2">
    <source>
        <dbReference type="ARBA" id="ARBA00022475"/>
    </source>
</evidence>
<dbReference type="PANTHER" id="PTHR43531:SF11">
    <property type="entry name" value="METHYL-ACCEPTING CHEMOTAXIS PROTEIN 3"/>
    <property type="match status" value="1"/>
</dbReference>
<evidence type="ECO:0000313" key="13">
    <source>
        <dbReference type="Proteomes" id="UP000078272"/>
    </source>
</evidence>
<evidence type="ECO:0000256" key="6">
    <source>
        <dbReference type="ARBA" id="ARBA00023136"/>
    </source>
</evidence>
<dbReference type="AlphaFoldDB" id="A0A175R7Z1"/>
<comment type="similarity">
    <text evidence="7">Belongs to the methyl-accepting chemotaxis (MCP) protein family.</text>
</comment>
<organism evidence="12 13">
    <name type="scientific">Aureimonas ureilytica</name>
    <dbReference type="NCBI Taxonomy" id="401562"/>
    <lineage>
        <taxon>Bacteria</taxon>
        <taxon>Pseudomonadati</taxon>
        <taxon>Pseudomonadota</taxon>
        <taxon>Alphaproteobacteria</taxon>
        <taxon>Hyphomicrobiales</taxon>
        <taxon>Aurantimonadaceae</taxon>
        <taxon>Aureimonas</taxon>
    </lineage>
</organism>
<protein>
    <recommendedName>
        <fullName evidence="14">Chemotaxis protein</fullName>
    </recommendedName>
</protein>
<dbReference type="PROSITE" id="PS50111">
    <property type="entry name" value="CHEMOTAXIS_TRANSDUC_2"/>
    <property type="match status" value="1"/>
</dbReference>
<dbReference type="InterPro" id="IPR051310">
    <property type="entry name" value="MCP_chemotaxis"/>
</dbReference>
<dbReference type="InterPro" id="IPR003660">
    <property type="entry name" value="HAMP_dom"/>
</dbReference>
<dbReference type="PRINTS" id="PR00260">
    <property type="entry name" value="CHEMTRNSDUCR"/>
</dbReference>
<feature type="region of interest" description="Disordered" evidence="9">
    <location>
        <begin position="494"/>
        <end position="555"/>
    </location>
</feature>
<dbReference type="SUPFAM" id="SSF58104">
    <property type="entry name" value="Methyl-accepting chemotaxis protein (MCP) signaling domain"/>
    <property type="match status" value="1"/>
</dbReference>
<feature type="region of interest" description="Disordered" evidence="9">
    <location>
        <begin position="278"/>
        <end position="298"/>
    </location>
</feature>
<feature type="compositionally biased region" description="Basic and acidic residues" evidence="9">
    <location>
        <begin position="510"/>
        <end position="519"/>
    </location>
</feature>
<feature type="domain" description="HAMP" evidence="11">
    <location>
        <begin position="207"/>
        <end position="259"/>
    </location>
</feature>
<keyword evidence="4" id="KW-0812">Transmembrane</keyword>
<dbReference type="GO" id="GO:0007165">
    <property type="term" value="P:signal transduction"/>
    <property type="evidence" value="ECO:0007669"/>
    <property type="project" value="UniProtKB-KW"/>
</dbReference>
<dbReference type="PROSITE" id="PS51257">
    <property type="entry name" value="PROKAR_LIPOPROTEIN"/>
    <property type="match status" value="1"/>
</dbReference>
<dbReference type="CDD" id="cd06225">
    <property type="entry name" value="HAMP"/>
    <property type="match status" value="1"/>
</dbReference>
<feature type="domain" description="Methyl-accepting transducer" evidence="10">
    <location>
        <begin position="264"/>
        <end position="479"/>
    </location>
</feature>
<reference evidence="12 13" key="1">
    <citation type="journal article" date="2016" name="Front. Microbiol.">
        <title>Genomic Resource of Rice Seed Associated Bacteria.</title>
        <authorList>
            <person name="Midha S."/>
            <person name="Bansal K."/>
            <person name="Sharma S."/>
            <person name="Kumar N."/>
            <person name="Patil P.P."/>
            <person name="Chaudhry V."/>
            <person name="Patil P.B."/>
        </authorList>
    </citation>
    <scope>NUCLEOTIDE SEQUENCE [LARGE SCALE GENOMIC DNA]</scope>
    <source>
        <strain evidence="12 13">NS226</strain>
    </source>
</reference>
<dbReference type="Pfam" id="PF00672">
    <property type="entry name" value="HAMP"/>
    <property type="match status" value="1"/>
</dbReference>
<dbReference type="Pfam" id="PF00015">
    <property type="entry name" value="MCPsignal"/>
    <property type="match status" value="1"/>
</dbReference>
<dbReference type="PROSITE" id="PS50885">
    <property type="entry name" value="HAMP"/>
    <property type="match status" value="1"/>
</dbReference>
<keyword evidence="3" id="KW-0145">Chemotaxis</keyword>
<dbReference type="SMART" id="SM00283">
    <property type="entry name" value="MA"/>
    <property type="match status" value="1"/>
</dbReference>
<accession>A0A175R7Z1</accession>
<evidence type="ECO:0000256" key="5">
    <source>
        <dbReference type="ARBA" id="ARBA00022989"/>
    </source>
</evidence>
<sequence length="555" mass="59073">MRLTVGRKLFLLMAFAITIAIGCAGVQLWTLRNQLWADRGDLLTAQIQAAMTTIASLQERVEKGELSLSEAQNRAREALRPIRFGGDNYLVSFDSKGIRTIFPKAEQEGESGWERRDENGVYLNQEMIRRAIAGGGFTSYSTKRLGGTEDVPKYAYSAYFKPWDWTVATGVYVDDIQAILRQRMIEAGLWLLGMALAMAAGGVFVTRNITKRLDTAVSMARSIGAGDLTRQIEAKGSDEIGDLQRAMALMNRNLAEIAGDVNASAAMVASGSTQSAATAEQLSSGSSEQAAASEQSSAAIEEMTANIRQTAENASQTEKIAAEAARHATESGAAVAQSADAMRDIASKIAMVQEIARQTDLLALNAAIEAARAGQHGKGFAVVASEVRKLAERSQVAAREIGELSSSTLVVAESAQMKLAALVPGIERTAELVAEISAACREQSAGADQINQAITQLDQVTQSTASAATEMAATSDQLSGEAHRLAERASFFKLAPRPAQPSAEPVAAKAQERAPRTQPREAQPAPSQRPSAAPQSAGSGFDFDLNDESFERLSA</sequence>
<dbReference type="Proteomes" id="UP000078272">
    <property type="component" value="Unassembled WGS sequence"/>
</dbReference>
<dbReference type="InterPro" id="IPR033480">
    <property type="entry name" value="sCache_2"/>
</dbReference>
<dbReference type="InterPro" id="IPR004090">
    <property type="entry name" value="Chemotax_Me-accpt_rcpt"/>
</dbReference>
<evidence type="ECO:0000259" key="10">
    <source>
        <dbReference type="PROSITE" id="PS50111"/>
    </source>
</evidence>
<keyword evidence="8" id="KW-0807">Transducer</keyword>
<dbReference type="Gene3D" id="3.30.450.20">
    <property type="entry name" value="PAS domain"/>
    <property type="match status" value="1"/>
</dbReference>
<evidence type="ECO:0000256" key="1">
    <source>
        <dbReference type="ARBA" id="ARBA00004651"/>
    </source>
</evidence>
<evidence type="ECO:0000256" key="4">
    <source>
        <dbReference type="ARBA" id="ARBA00022692"/>
    </source>
</evidence>
<dbReference type="EMBL" id="LDPZ01000023">
    <property type="protein sequence ID" value="KTQ95332.1"/>
    <property type="molecule type" value="Genomic_DNA"/>
</dbReference>
<gene>
    <name evidence="12" type="ORF">NS226_12390</name>
</gene>
<dbReference type="InterPro" id="IPR004089">
    <property type="entry name" value="MCPsignal_dom"/>
</dbReference>
<keyword evidence="6" id="KW-0472">Membrane</keyword>
<feature type="compositionally biased region" description="Low complexity" evidence="9">
    <location>
        <begin position="279"/>
        <end position="298"/>
    </location>
</feature>
<dbReference type="GO" id="GO:0006935">
    <property type="term" value="P:chemotaxis"/>
    <property type="evidence" value="ECO:0007669"/>
    <property type="project" value="UniProtKB-KW"/>
</dbReference>
<evidence type="ECO:0000256" key="8">
    <source>
        <dbReference type="PROSITE-ProRule" id="PRU00284"/>
    </source>
</evidence>
<comment type="caution">
    <text evidence="12">The sequence shown here is derived from an EMBL/GenBank/DDBJ whole genome shotgun (WGS) entry which is preliminary data.</text>
</comment>
<keyword evidence="5" id="KW-1133">Transmembrane helix</keyword>
<dbReference type="Pfam" id="PF17200">
    <property type="entry name" value="sCache_2"/>
    <property type="match status" value="1"/>
</dbReference>
<dbReference type="OrthoDB" id="2489132at2"/>
<dbReference type="GO" id="GO:0005886">
    <property type="term" value="C:plasma membrane"/>
    <property type="evidence" value="ECO:0007669"/>
    <property type="project" value="UniProtKB-SubCell"/>
</dbReference>
<evidence type="ECO:0000259" key="11">
    <source>
        <dbReference type="PROSITE" id="PS50885"/>
    </source>
</evidence>
<dbReference type="STRING" id="401562.NS365_14630"/>
<evidence type="ECO:0000256" key="7">
    <source>
        <dbReference type="ARBA" id="ARBA00029447"/>
    </source>
</evidence>
<evidence type="ECO:0000313" key="12">
    <source>
        <dbReference type="EMBL" id="KTQ95332.1"/>
    </source>
</evidence>
<evidence type="ECO:0000256" key="3">
    <source>
        <dbReference type="ARBA" id="ARBA00022500"/>
    </source>
</evidence>
<dbReference type="SMART" id="SM01049">
    <property type="entry name" value="Cache_2"/>
    <property type="match status" value="1"/>
</dbReference>
<keyword evidence="2" id="KW-1003">Cell membrane</keyword>